<gene>
    <name evidence="2" type="ORF">DC3_23770</name>
</gene>
<organism evidence="2 3">
    <name type="scientific">Deinococcus cellulosilyticus (strain DSM 18568 / NBRC 106333 / KACC 11606 / 5516J-15)</name>
    <dbReference type="NCBI Taxonomy" id="1223518"/>
    <lineage>
        <taxon>Bacteria</taxon>
        <taxon>Thermotogati</taxon>
        <taxon>Deinococcota</taxon>
        <taxon>Deinococci</taxon>
        <taxon>Deinococcales</taxon>
        <taxon>Deinococcaceae</taxon>
        <taxon>Deinococcus</taxon>
    </lineage>
</organism>
<dbReference type="EMBL" id="BJXB01000009">
    <property type="protein sequence ID" value="GEM46742.1"/>
    <property type="molecule type" value="Genomic_DNA"/>
</dbReference>
<sequence>MLKKLSGWDEQEINRAKSQSTEPTDALQESVPVIALPRKQVDWWMSGRPVQAQSPEAASAILTPLMGIRQTRRITMHSRKYTT</sequence>
<name>A0A511N1K7_DEIC1</name>
<protein>
    <submittedName>
        <fullName evidence="2">Uncharacterized protein</fullName>
    </submittedName>
</protein>
<accession>A0A511N1K7</accession>
<evidence type="ECO:0000313" key="3">
    <source>
        <dbReference type="Proteomes" id="UP000321306"/>
    </source>
</evidence>
<evidence type="ECO:0000256" key="1">
    <source>
        <dbReference type="SAM" id="MobiDB-lite"/>
    </source>
</evidence>
<comment type="caution">
    <text evidence="2">The sequence shown here is derived from an EMBL/GenBank/DDBJ whole genome shotgun (WGS) entry which is preliminary data.</text>
</comment>
<dbReference type="Proteomes" id="UP000321306">
    <property type="component" value="Unassembled WGS sequence"/>
</dbReference>
<evidence type="ECO:0000313" key="2">
    <source>
        <dbReference type="EMBL" id="GEM46742.1"/>
    </source>
</evidence>
<dbReference type="AlphaFoldDB" id="A0A511N1K7"/>
<keyword evidence="3" id="KW-1185">Reference proteome</keyword>
<feature type="region of interest" description="Disordered" evidence="1">
    <location>
        <begin position="1"/>
        <end position="29"/>
    </location>
</feature>
<proteinExistence type="predicted"/>
<reference evidence="2 3" key="1">
    <citation type="submission" date="2019-07" db="EMBL/GenBank/DDBJ databases">
        <title>Whole genome shotgun sequence of Deinococcus cellulosilyticus NBRC 106333.</title>
        <authorList>
            <person name="Hosoyama A."/>
            <person name="Uohara A."/>
            <person name="Ohji S."/>
            <person name="Ichikawa N."/>
        </authorList>
    </citation>
    <scope>NUCLEOTIDE SEQUENCE [LARGE SCALE GENOMIC DNA]</scope>
    <source>
        <strain evidence="2 3">NBRC 106333</strain>
    </source>
</reference>